<comment type="caution">
    <text evidence="8">The sequence shown here is derived from an EMBL/GenBank/DDBJ whole genome shotgun (WGS) entry which is preliminary data.</text>
</comment>
<evidence type="ECO:0000256" key="3">
    <source>
        <dbReference type="ARBA" id="ARBA00022748"/>
    </source>
</evidence>
<evidence type="ECO:0000256" key="2">
    <source>
        <dbReference type="ARBA" id="ARBA00022692"/>
    </source>
</evidence>
<feature type="transmembrane region" description="Helical" evidence="6">
    <location>
        <begin position="103"/>
        <end position="124"/>
    </location>
</feature>
<organism evidence="8 9">
    <name type="scientific">Serinibacter salmoneus</name>
    <dbReference type="NCBI Taxonomy" id="556530"/>
    <lineage>
        <taxon>Bacteria</taxon>
        <taxon>Bacillati</taxon>
        <taxon>Actinomycetota</taxon>
        <taxon>Actinomycetes</taxon>
        <taxon>Micrococcales</taxon>
        <taxon>Beutenbergiaceae</taxon>
        <taxon>Serinibacter</taxon>
    </lineage>
</organism>
<dbReference type="PANTHER" id="PTHR30071:SF1">
    <property type="entry name" value="CYTOCHROME B_B6 PROTEIN-RELATED"/>
    <property type="match status" value="1"/>
</dbReference>
<evidence type="ECO:0000256" key="4">
    <source>
        <dbReference type="ARBA" id="ARBA00022989"/>
    </source>
</evidence>
<gene>
    <name evidence="8" type="ORF">ATL40_2175</name>
</gene>
<evidence type="ECO:0000313" key="9">
    <source>
        <dbReference type="Proteomes" id="UP000224915"/>
    </source>
</evidence>
<dbReference type="PANTHER" id="PTHR30071">
    <property type="entry name" value="HEME EXPORTER PROTEIN C"/>
    <property type="match status" value="1"/>
</dbReference>
<evidence type="ECO:0000256" key="6">
    <source>
        <dbReference type="SAM" id="Phobius"/>
    </source>
</evidence>
<dbReference type="RefSeq" id="WP_098469520.1">
    <property type="nucleotide sequence ID" value="NZ_PDJD01000001.1"/>
</dbReference>
<keyword evidence="3" id="KW-0201">Cytochrome c-type biogenesis</keyword>
<name>A0A2A9D3Z1_9MICO</name>
<dbReference type="Proteomes" id="UP000224915">
    <property type="component" value="Unassembled WGS sequence"/>
</dbReference>
<dbReference type="InterPro" id="IPR017562">
    <property type="entry name" value="Cyt_c_biogenesis_CcsA"/>
</dbReference>
<keyword evidence="5 6" id="KW-0472">Membrane</keyword>
<dbReference type="InterPro" id="IPR045062">
    <property type="entry name" value="Cyt_c_biogenesis_CcsA/CcmC"/>
</dbReference>
<evidence type="ECO:0000259" key="7">
    <source>
        <dbReference type="Pfam" id="PF01578"/>
    </source>
</evidence>
<keyword evidence="9" id="KW-1185">Reference proteome</keyword>
<dbReference type="AlphaFoldDB" id="A0A2A9D3Z1"/>
<dbReference type="InterPro" id="IPR002541">
    <property type="entry name" value="Cyt_c_assembly"/>
</dbReference>
<evidence type="ECO:0000256" key="1">
    <source>
        <dbReference type="ARBA" id="ARBA00004141"/>
    </source>
</evidence>
<accession>A0A2A9D3Z1</accession>
<dbReference type="Pfam" id="PF01578">
    <property type="entry name" value="Cytochrom_C_asm"/>
    <property type="match status" value="1"/>
</dbReference>
<proteinExistence type="predicted"/>
<keyword evidence="2 6" id="KW-0812">Transmembrane</keyword>
<dbReference type="GO" id="GO:0005886">
    <property type="term" value="C:plasma membrane"/>
    <property type="evidence" value="ECO:0007669"/>
    <property type="project" value="TreeGrafter"/>
</dbReference>
<keyword evidence="4 6" id="KW-1133">Transmembrane helix</keyword>
<feature type="transmembrane region" description="Helical" evidence="6">
    <location>
        <begin position="286"/>
        <end position="307"/>
    </location>
</feature>
<evidence type="ECO:0000256" key="5">
    <source>
        <dbReference type="ARBA" id="ARBA00023136"/>
    </source>
</evidence>
<feature type="transmembrane region" description="Helical" evidence="6">
    <location>
        <begin position="221"/>
        <end position="244"/>
    </location>
</feature>
<dbReference type="GO" id="GO:0017004">
    <property type="term" value="P:cytochrome complex assembly"/>
    <property type="evidence" value="ECO:0007669"/>
    <property type="project" value="UniProtKB-KW"/>
</dbReference>
<feature type="transmembrane region" description="Helical" evidence="6">
    <location>
        <begin position="6"/>
        <end position="28"/>
    </location>
</feature>
<dbReference type="EMBL" id="PDJD01000001">
    <property type="protein sequence ID" value="PFG20570.1"/>
    <property type="molecule type" value="Genomic_DNA"/>
</dbReference>
<feature type="transmembrane region" description="Helical" evidence="6">
    <location>
        <begin position="256"/>
        <end position="274"/>
    </location>
</feature>
<feature type="transmembrane region" description="Helical" evidence="6">
    <location>
        <begin position="136"/>
        <end position="154"/>
    </location>
</feature>
<feature type="domain" description="Cytochrome c assembly protein" evidence="7">
    <location>
        <begin position="103"/>
        <end position="311"/>
    </location>
</feature>
<protein>
    <submittedName>
        <fullName evidence="8">Cytochrome c-type biogenesis protein CcsB</fullName>
    </submittedName>
</protein>
<reference evidence="8 9" key="1">
    <citation type="submission" date="2017-10" db="EMBL/GenBank/DDBJ databases">
        <title>Sequencing the genomes of 1000 actinobacteria strains.</title>
        <authorList>
            <person name="Klenk H.-P."/>
        </authorList>
    </citation>
    <scope>NUCLEOTIDE SEQUENCE [LARGE SCALE GENOMIC DNA]</scope>
    <source>
        <strain evidence="8 9">DSM 21801</strain>
    </source>
</reference>
<feature type="transmembrane region" description="Helical" evidence="6">
    <location>
        <begin position="166"/>
        <end position="188"/>
    </location>
</feature>
<comment type="subcellular location">
    <subcellularLocation>
        <location evidence="1">Membrane</location>
        <topology evidence="1">Multi-pass membrane protein</topology>
    </subcellularLocation>
</comment>
<evidence type="ECO:0000313" key="8">
    <source>
        <dbReference type="EMBL" id="PFG20570.1"/>
    </source>
</evidence>
<dbReference type="NCBIfam" id="TIGR03144">
    <property type="entry name" value="cytochr_II_ccsB"/>
    <property type="match status" value="1"/>
</dbReference>
<feature type="transmembrane region" description="Helical" evidence="6">
    <location>
        <begin position="78"/>
        <end position="97"/>
    </location>
</feature>
<sequence>MGDLGQASLYLVTGAMTAYLVSMIAFAIDLTGKAASRTPALVAAGASTAPTSTGVGAPDAPEATPSGRVRKAARIGMSTFWVATALLLAGLVTRGLAAGRVPWANMYEFTLVGILVASFVFLGIQRTRDVRYVGTFVAGAGVVGLFLALTVLYVDAEPVQPILENYWLVIHVAVATAGMGVFGVGAVFSGLQIAKDRAVTSGKEQGRVLSSLPAADVMDRLAYRINAVGFVLWTFTLISGAIWAEHAWSRYWGWDPKEVVSLIIWVIYAAYLHARATRGWEGRKASWFSIIGFIATLVNFYGVNLFVNSLHSYSGL</sequence>
<dbReference type="GO" id="GO:0020037">
    <property type="term" value="F:heme binding"/>
    <property type="evidence" value="ECO:0007669"/>
    <property type="project" value="InterPro"/>
</dbReference>
<dbReference type="OrthoDB" id="9814290at2"/>